<feature type="domain" description="PPIase cyclophilin-type" evidence="8">
    <location>
        <begin position="19"/>
        <end position="166"/>
    </location>
</feature>
<gene>
    <name evidence="9" type="ORF">MCOS_LOCUS10007</name>
</gene>
<evidence type="ECO:0000256" key="3">
    <source>
        <dbReference type="ARBA" id="ARBA00023242"/>
    </source>
</evidence>
<dbReference type="Proteomes" id="UP000267029">
    <property type="component" value="Unassembled WGS sequence"/>
</dbReference>
<dbReference type="CDD" id="cd01925">
    <property type="entry name" value="cyclophilin_CeCYP16-like"/>
    <property type="match status" value="1"/>
</dbReference>
<dbReference type="GO" id="GO:0006457">
    <property type="term" value="P:protein folding"/>
    <property type="evidence" value="ECO:0007669"/>
    <property type="project" value="InterPro"/>
</dbReference>
<feature type="region of interest" description="Disordered" evidence="7">
    <location>
        <begin position="399"/>
        <end position="493"/>
    </location>
</feature>
<dbReference type="Gene3D" id="2.40.100.10">
    <property type="entry name" value="Cyclophilin-like"/>
    <property type="match status" value="1"/>
</dbReference>
<dbReference type="EMBL" id="UXSR01005931">
    <property type="protein sequence ID" value="VDD84004.1"/>
    <property type="molecule type" value="Genomic_DNA"/>
</dbReference>
<dbReference type="WBParaSite" id="MCU_010788-RA">
    <property type="protein sequence ID" value="MCU_010788-RA"/>
    <property type="gene ID" value="MCU_010788"/>
</dbReference>
<comment type="subunit">
    <text evidence="6">Part of the activated spliceosome B/catalytic step 1 spliceosome, one of the forms of the spliceosome which has a well-formed active site but still cannot catalyze the branching reaction and is composed at least of 52 proteins, the U2, U5 and U6 snRNAs and the pre-mRNA. Recruited during early steps of activated spliceosome B maturation, it is probably one of the first proteins released from this complex as he matures to the spliceosome C complex. Component of the minor spliceosome, which splices U12-type introns.</text>
</comment>
<dbReference type="SUPFAM" id="SSF50891">
    <property type="entry name" value="Cyclophilin-like"/>
    <property type="match status" value="1"/>
</dbReference>
<comment type="similarity">
    <text evidence="2">Belongs to the cyclophilin-type PPIase family.</text>
</comment>
<accession>A0A158QWD8</accession>
<dbReference type="GO" id="GO:0003755">
    <property type="term" value="F:peptidyl-prolyl cis-trans isomerase activity"/>
    <property type="evidence" value="ECO:0007669"/>
    <property type="project" value="InterPro"/>
</dbReference>
<evidence type="ECO:0000256" key="2">
    <source>
        <dbReference type="ARBA" id="ARBA00007365"/>
    </source>
</evidence>
<reference evidence="9 10" key="1">
    <citation type="submission" date="2018-10" db="EMBL/GenBank/DDBJ databases">
        <authorList>
            <consortium name="Pathogen Informatics"/>
        </authorList>
    </citation>
    <scope>NUCLEOTIDE SEQUENCE [LARGE SCALE GENOMIC DNA]</scope>
</reference>
<evidence type="ECO:0000256" key="1">
    <source>
        <dbReference type="ARBA" id="ARBA00004123"/>
    </source>
</evidence>
<dbReference type="OrthoDB" id="442970at2759"/>
<dbReference type="InterPro" id="IPR002130">
    <property type="entry name" value="Cyclophilin-type_PPIase_dom"/>
</dbReference>
<dbReference type="PRINTS" id="PR00153">
    <property type="entry name" value="CSAPPISMRASE"/>
</dbReference>
<proteinExistence type="inferred from homology"/>
<evidence type="ECO:0000256" key="4">
    <source>
        <dbReference type="ARBA" id="ARBA00040027"/>
    </source>
</evidence>
<feature type="compositionally biased region" description="Basic and acidic residues" evidence="7">
    <location>
        <begin position="437"/>
        <end position="463"/>
    </location>
</feature>
<evidence type="ECO:0000256" key="5">
    <source>
        <dbReference type="ARBA" id="ARBA00042090"/>
    </source>
</evidence>
<name>A0A158QWD8_MESCO</name>
<dbReference type="InterPro" id="IPR044666">
    <property type="entry name" value="Cyclophilin_A-like"/>
</dbReference>
<dbReference type="STRING" id="53468.A0A158QWD8"/>
<evidence type="ECO:0000256" key="6">
    <source>
        <dbReference type="ARBA" id="ARBA00046368"/>
    </source>
</evidence>
<evidence type="ECO:0000259" key="8">
    <source>
        <dbReference type="PROSITE" id="PS50072"/>
    </source>
</evidence>
<keyword evidence="10" id="KW-1185">Reference proteome</keyword>
<organism evidence="9 10">
    <name type="scientific">Mesocestoides corti</name>
    <name type="common">Flatworm</name>
    <dbReference type="NCBI Taxonomy" id="53468"/>
    <lineage>
        <taxon>Eukaryota</taxon>
        <taxon>Metazoa</taxon>
        <taxon>Spiralia</taxon>
        <taxon>Lophotrochozoa</taxon>
        <taxon>Platyhelminthes</taxon>
        <taxon>Cestoda</taxon>
        <taxon>Eucestoda</taxon>
        <taxon>Cyclophyllidea</taxon>
        <taxon>Mesocestoididae</taxon>
        <taxon>Mesocestoides</taxon>
    </lineage>
</organism>
<evidence type="ECO:0000313" key="10">
    <source>
        <dbReference type="Proteomes" id="UP000267029"/>
    </source>
</evidence>
<protein>
    <recommendedName>
        <fullName evidence="4">Spliceosome-associated protein CWC27 homolog</fullName>
    </recommendedName>
    <alternativeName>
        <fullName evidence="5">Probable inactive peptidyl-prolyl cis-trans isomerase CWC27 homolog</fullName>
    </alternativeName>
</protein>
<feature type="region of interest" description="Disordered" evidence="7">
    <location>
        <begin position="274"/>
        <end position="298"/>
    </location>
</feature>
<dbReference type="PANTHER" id="PTHR45625">
    <property type="entry name" value="PEPTIDYL-PROLYL CIS-TRANS ISOMERASE-RELATED"/>
    <property type="match status" value="1"/>
</dbReference>
<dbReference type="GO" id="GO:0071013">
    <property type="term" value="C:catalytic step 2 spliceosome"/>
    <property type="evidence" value="ECO:0007669"/>
    <property type="project" value="TreeGrafter"/>
</dbReference>
<dbReference type="PANTHER" id="PTHR45625:SF6">
    <property type="entry name" value="SPLICEOSOME-ASSOCIATED PROTEIN CWC27 HOMOLOG"/>
    <property type="match status" value="1"/>
</dbReference>
<evidence type="ECO:0000256" key="7">
    <source>
        <dbReference type="SAM" id="MobiDB-lite"/>
    </source>
</evidence>
<reference evidence="11" key="2">
    <citation type="submission" date="2019-11" db="UniProtKB">
        <authorList>
            <consortium name="WormBaseParasite"/>
        </authorList>
    </citation>
    <scope>IDENTIFICATION</scope>
</reference>
<dbReference type="PROSITE" id="PS50072">
    <property type="entry name" value="CSA_PPIASE_2"/>
    <property type="match status" value="1"/>
</dbReference>
<dbReference type="Pfam" id="PF00160">
    <property type="entry name" value="Pro_isomerase"/>
    <property type="match status" value="1"/>
</dbReference>
<dbReference type="InterPro" id="IPR029000">
    <property type="entry name" value="Cyclophilin-like_dom_sf"/>
</dbReference>
<feature type="compositionally biased region" description="Basic and acidic residues" evidence="7">
    <location>
        <begin position="275"/>
        <end position="298"/>
    </location>
</feature>
<evidence type="ECO:0000313" key="11">
    <source>
        <dbReference type="WBParaSite" id="MCU_010788-RA"/>
    </source>
</evidence>
<sequence length="493" mass="55473">MSNIYISEPATNGKVILTTTVGDIEIELWSKETPLACRNFVQLCMEGYYDDTAFHRLVKGFIVQGGDPSGTGEGGESIYGAPFKTESHSRLSFNRRGLLGMACPEPNSNGSQFFFTLGEALELDGKHTLFGRVVGNTLFNMLRLADVEVIKGDRPTRLHRILKTMVVLNPYDDIVPRRLRSKKSKEETETDVQPTAKATKNFSLLSFGSEAEEEEQVISEVEQKLRSRGKSAHDLANDARLSKETVLISEADAQAAAETAALLEAEAEERRRRRELASRLETEEERKQKQKRMDDLRAEADKVRRDIARTMRAANDREAAAEKARREAQLKADLKAEEEKRAEAWEEEQRKKAEAGIIATAKPMVDNFSDEVASYRARSKKLKDRNNREEQTMNMLSRFESRLLNTLKKSNGDNNASESVTRDDTSADPVSWLRCKLLSEEPAPARKVMDPAIDNPDRHDLYDPRNPLNMRKRGAVAEGGSSGDGSHQKRSRR</sequence>
<dbReference type="FunFam" id="2.40.100.10:FF:000007">
    <property type="entry name" value="Peptidyl-prolyl cis-trans isomerase CWC27 homolog"/>
    <property type="match status" value="1"/>
</dbReference>
<dbReference type="AlphaFoldDB" id="A0A158QWD8"/>
<comment type="subcellular location">
    <subcellularLocation>
        <location evidence="1">Nucleus</location>
    </subcellularLocation>
</comment>
<feature type="compositionally biased region" description="Polar residues" evidence="7">
    <location>
        <begin position="403"/>
        <end position="419"/>
    </location>
</feature>
<dbReference type="PROSITE" id="PS00170">
    <property type="entry name" value="CSA_PPIASE_1"/>
    <property type="match status" value="1"/>
</dbReference>
<dbReference type="InterPro" id="IPR020892">
    <property type="entry name" value="Cyclophilin-type_PPIase_CS"/>
</dbReference>
<evidence type="ECO:0000313" key="9">
    <source>
        <dbReference type="EMBL" id="VDD84004.1"/>
    </source>
</evidence>
<keyword evidence="3" id="KW-0539">Nucleus</keyword>